<keyword evidence="2 4" id="KW-0863">Zinc-finger</keyword>
<proteinExistence type="predicted"/>
<evidence type="ECO:0000256" key="1">
    <source>
        <dbReference type="ARBA" id="ARBA00022723"/>
    </source>
</evidence>
<dbReference type="GO" id="GO:0008270">
    <property type="term" value="F:zinc ion binding"/>
    <property type="evidence" value="ECO:0007669"/>
    <property type="project" value="UniProtKB-KW"/>
</dbReference>
<dbReference type="SUPFAM" id="SSF55961">
    <property type="entry name" value="Bet v1-like"/>
    <property type="match status" value="1"/>
</dbReference>
<evidence type="ECO:0000256" key="2">
    <source>
        <dbReference type="ARBA" id="ARBA00022771"/>
    </source>
</evidence>
<evidence type="ECO:0000259" key="6">
    <source>
        <dbReference type="PROSITE" id="PS50178"/>
    </source>
</evidence>
<gene>
    <name evidence="7" type="ORF">H310_03108</name>
</gene>
<dbReference type="VEuPathDB" id="FungiDB:H310_03108"/>
<dbReference type="Gene3D" id="3.30.530.20">
    <property type="match status" value="1"/>
</dbReference>
<evidence type="ECO:0000256" key="3">
    <source>
        <dbReference type="ARBA" id="ARBA00022833"/>
    </source>
</evidence>
<feature type="region of interest" description="Disordered" evidence="5">
    <location>
        <begin position="387"/>
        <end position="475"/>
    </location>
</feature>
<dbReference type="GeneID" id="20080158"/>
<dbReference type="PROSITE" id="PS50178">
    <property type="entry name" value="ZF_FYVE"/>
    <property type="match status" value="1"/>
</dbReference>
<evidence type="ECO:0000256" key="4">
    <source>
        <dbReference type="PROSITE-ProRule" id="PRU00091"/>
    </source>
</evidence>
<dbReference type="Gene3D" id="3.30.40.10">
    <property type="entry name" value="Zinc/RING finger domain, C3HC4 (zinc finger)"/>
    <property type="match status" value="1"/>
</dbReference>
<keyword evidence="1" id="KW-0479">Metal-binding</keyword>
<dbReference type="InterPro" id="IPR000306">
    <property type="entry name" value="Znf_FYVE"/>
</dbReference>
<keyword evidence="3" id="KW-0862">Zinc</keyword>
<dbReference type="EMBL" id="KI913955">
    <property type="protein sequence ID" value="ETW07013.1"/>
    <property type="molecule type" value="Genomic_DNA"/>
</dbReference>
<name>A0A024UN28_9STRA</name>
<dbReference type="InterPro" id="IPR013083">
    <property type="entry name" value="Znf_RING/FYVE/PHD"/>
</dbReference>
<feature type="domain" description="FYVE-type" evidence="6">
    <location>
        <begin position="272"/>
        <end position="326"/>
    </location>
</feature>
<protein>
    <recommendedName>
        <fullName evidence="6">FYVE-type domain-containing protein</fullName>
    </recommendedName>
</protein>
<organism evidence="7">
    <name type="scientific">Aphanomyces invadans</name>
    <dbReference type="NCBI Taxonomy" id="157072"/>
    <lineage>
        <taxon>Eukaryota</taxon>
        <taxon>Sar</taxon>
        <taxon>Stramenopiles</taxon>
        <taxon>Oomycota</taxon>
        <taxon>Saprolegniomycetes</taxon>
        <taxon>Saprolegniales</taxon>
        <taxon>Verrucalvaceae</taxon>
        <taxon>Aphanomyces</taxon>
    </lineage>
</organism>
<dbReference type="RefSeq" id="XP_008865088.1">
    <property type="nucleotide sequence ID" value="XM_008866866.1"/>
</dbReference>
<feature type="region of interest" description="Disordered" evidence="5">
    <location>
        <begin position="589"/>
        <end position="657"/>
    </location>
</feature>
<reference evidence="7" key="1">
    <citation type="submission" date="2013-12" db="EMBL/GenBank/DDBJ databases">
        <title>The Genome Sequence of Aphanomyces invadans NJM9701.</title>
        <authorList>
            <consortium name="The Broad Institute Genomics Platform"/>
            <person name="Russ C."/>
            <person name="Tyler B."/>
            <person name="van West P."/>
            <person name="Dieguez-Uribeondo J."/>
            <person name="Young S.K."/>
            <person name="Zeng Q."/>
            <person name="Gargeya S."/>
            <person name="Fitzgerald M."/>
            <person name="Abouelleil A."/>
            <person name="Alvarado L."/>
            <person name="Chapman S.B."/>
            <person name="Gainer-Dewar J."/>
            <person name="Goldberg J."/>
            <person name="Griggs A."/>
            <person name="Gujja S."/>
            <person name="Hansen M."/>
            <person name="Howarth C."/>
            <person name="Imamovic A."/>
            <person name="Ireland A."/>
            <person name="Larimer J."/>
            <person name="McCowan C."/>
            <person name="Murphy C."/>
            <person name="Pearson M."/>
            <person name="Poon T.W."/>
            <person name="Priest M."/>
            <person name="Roberts A."/>
            <person name="Saif S."/>
            <person name="Shea T."/>
            <person name="Sykes S."/>
            <person name="Wortman J."/>
            <person name="Nusbaum C."/>
            <person name="Birren B."/>
        </authorList>
    </citation>
    <scope>NUCLEOTIDE SEQUENCE [LARGE SCALE GENOMIC DNA]</scope>
    <source>
        <strain evidence="7">NJM9701</strain>
    </source>
</reference>
<dbReference type="SUPFAM" id="SSF57903">
    <property type="entry name" value="FYVE/PHD zinc finger"/>
    <property type="match status" value="1"/>
</dbReference>
<dbReference type="PANTHER" id="PTHR13510:SF44">
    <property type="entry name" value="RABENOSYN-5"/>
    <property type="match status" value="1"/>
</dbReference>
<dbReference type="AlphaFoldDB" id="A0A024UN28"/>
<dbReference type="Pfam" id="PF01363">
    <property type="entry name" value="FYVE"/>
    <property type="match status" value="1"/>
</dbReference>
<dbReference type="InterPro" id="IPR052727">
    <property type="entry name" value="Rab4/Rab5_effector"/>
</dbReference>
<dbReference type="PANTHER" id="PTHR13510">
    <property type="entry name" value="FYVE-FINGER-CONTAINING RAB5 EFFECTOR PROTEIN RABENOSYN-5-RELATED"/>
    <property type="match status" value="1"/>
</dbReference>
<sequence length="702" mass="77199">MPKFPLPPDYFRCPPLSPDEITRLQALGERTSTDMVRASRLQGGSIKWTLASDIDGLQLYVGDDPSAPRGVTSYCGVTEVMGTLDEVASLFKTDAAERYHDYVRMFSKDHLDGQTLYTLSTESVDRRRHHLSLQWSASGMPGFAKHRDWCYLECQHDFTTGQGRLGWVRSFKSVKLTCCPDLESTFNVVRGQYHRSGIVVVESPSRQDHLVAMAVHQIDWKGSVPSFVAASAVRKRCRAVADLDTHLRARRMRGLSFLPLHRLVPFALRVKCFVCCARFSVFRHSKESCRQCGEVVCRACSRQWDVGTPQDKLHVRICAACSSQATPSSTPAPSTSIPSCRNSEKVVLGPLPTPTSVAPSHRAQPTKTDQQQKQQWLLYFPVGTRASQQRGRDGFPTPRNACCSSSVPPAAPRSTKARAKPSLFQDDDDIPPQRPRSAKARAKPSLFDMGDDGPTTKATSLASTSQQQPTRAPRTWEAYVDDRGSATATPHGYIEAGNMADADYVPSTVRVNLLRDETDSYTSRLVSAKSKSQATPPTPVQCSPATPLDDQTQPHALKRGYHAPCPDQRHGHLASYNCVGSGDVRAHKSDCNSLHRTPSSRRNTDCIQQQQSAGEVSTTSQDIVVVGLPHRSKPHPFLQPHGKESPAPSKTQTSPPRNDLIMIYDVAAPAGENSLPTLRKPYQPHASGPHDEALIRQGGIAT</sequence>
<feature type="region of interest" description="Disordered" evidence="5">
    <location>
        <begin position="524"/>
        <end position="552"/>
    </location>
</feature>
<dbReference type="InterPro" id="IPR017455">
    <property type="entry name" value="Znf_FYVE-rel"/>
</dbReference>
<feature type="compositionally biased region" description="Polar residues" evidence="5">
    <location>
        <begin position="456"/>
        <end position="470"/>
    </location>
</feature>
<dbReference type="OrthoDB" id="79608at2759"/>
<dbReference type="InterPro" id="IPR023393">
    <property type="entry name" value="START-like_dom_sf"/>
</dbReference>
<feature type="region of interest" description="Disordered" evidence="5">
    <location>
        <begin position="672"/>
        <end position="702"/>
    </location>
</feature>
<feature type="region of interest" description="Disordered" evidence="5">
    <location>
        <begin position="351"/>
        <end position="372"/>
    </location>
</feature>
<accession>A0A024UN28</accession>
<dbReference type="SMART" id="SM00064">
    <property type="entry name" value="FYVE"/>
    <property type="match status" value="1"/>
</dbReference>
<evidence type="ECO:0000256" key="5">
    <source>
        <dbReference type="SAM" id="MobiDB-lite"/>
    </source>
</evidence>
<dbReference type="InterPro" id="IPR011011">
    <property type="entry name" value="Znf_FYVE_PHD"/>
</dbReference>
<feature type="compositionally biased region" description="Polar residues" evidence="5">
    <location>
        <begin position="591"/>
        <end position="622"/>
    </location>
</feature>
<evidence type="ECO:0000313" key="7">
    <source>
        <dbReference type="EMBL" id="ETW07013.1"/>
    </source>
</evidence>